<evidence type="ECO:0000313" key="3">
    <source>
        <dbReference type="Proteomes" id="UP000550707"/>
    </source>
</evidence>
<dbReference type="AlphaFoldDB" id="A0A7J8ES08"/>
<gene>
    <name evidence="2" type="ORF">HJG59_008772</name>
</gene>
<name>A0A7J8ES08_MOLMO</name>
<organism evidence="2 3">
    <name type="scientific">Molossus molossus</name>
    <name type="common">Pallas' mastiff bat</name>
    <name type="synonym">Vespertilio molossus</name>
    <dbReference type="NCBI Taxonomy" id="27622"/>
    <lineage>
        <taxon>Eukaryota</taxon>
        <taxon>Metazoa</taxon>
        <taxon>Chordata</taxon>
        <taxon>Craniata</taxon>
        <taxon>Vertebrata</taxon>
        <taxon>Euteleostomi</taxon>
        <taxon>Mammalia</taxon>
        <taxon>Eutheria</taxon>
        <taxon>Laurasiatheria</taxon>
        <taxon>Chiroptera</taxon>
        <taxon>Yangochiroptera</taxon>
        <taxon>Molossidae</taxon>
        <taxon>Molossus</taxon>
    </lineage>
</organism>
<reference evidence="2 3" key="1">
    <citation type="journal article" date="2020" name="Nature">
        <title>Six reference-quality genomes reveal evolution of bat adaptations.</title>
        <authorList>
            <person name="Jebb D."/>
            <person name="Huang Z."/>
            <person name="Pippel M."/>
            <person name="Hughes G.M."/>
            <person name="Lavrichenko K."/>
            <person name="Devanna P."/>
            <person name="Winkler S."/>
            <person name="Jermiin L.S."/>
            <person name="Skirmuntt E.C."/>
            <person name="Katzourakis A."/>
            <person name="Burkitt-Gray L."/>
            <person name="Ray D.A."/>
            <person name="Sullivan K.A.M."/>
            <person name="Roscito J.G."/>
            <person name="Kirilenko B.M."/>
            <person name="Davalos L.M."/>
            <person name="Corthals A.P."/>
            <person name="Power M.L."/>
            <person name="Jones G."/>
            <person name="Ransome R.D."/>
            <person name="Dechmann D.K.N."/>
            <person name="Locatelli A.G."/>
            <person name="Puechmaille S.J."/>
            <person name="Fedrigo O."/>
            <person name="Jarvis E.D."/>
            <person name="Hiller M."/>
            <person name="Vernes S.C."/>
            <person name="Myers E.W."/>
            <person name="Teeling E.C."/>
        </authorList>
    </citation>
    <scope>NUCLEOTIDE SEQUENCE [LARGE SCALE GENOMIC DNA]</scope>
    <source>
        <strain evidence="2">MMolMol1</strain>
        <tissue evidence="2">Muscle</tissue>
    </source>
</reference>
<dbReference type="InParanoid" id="A0A7J8ES08"/>
<comment type="caution">
    <text evidence="2">The sequence shown here is derived from an EMBL/GenBank/DDBJ whole genome shotgun (WGS) entry which is preliminary data.</text>
</comment>
<protein>
    <submittedName>
        <fullName evidence="2">Uncharacterized protein</fullName>
    </submittedName>
</protein>
<feature type="region of interest" description="Disordered" evidence="1">
    <location>
        <begin position="84"/>
        <end position="106"/>
    </location>
</feature>
<sequence>MEICFYYFGIKNDVAINAMLWPLQTHSSVHQDKFLEWHCWVTGGCVCPCDSYHQIGLPGQRPLGWVRSTFLSHSMGEWKSWGQPSYSGSWPIHQSSESQEERQQPERVAMFTVARPAPGHCLVHSKTSTCFPREGMSVMW</sequence>
<dbReference type="Proteomes" id="UP000550707">
    <property type="component" value="Unassembled WGS sequence"/>
</dbReference>
<accession>A0A7J8ES08</accession>
<keyword evidence="3" id="KW-1185">Reference proteome</keyword>
<evidence type="ECO:0000313" key="2">
    <source>
        <dbReference type="EMBL" id="KAF6438101.1"/>
    </source>
</evidence>
<proteinExistence type="predicted"/>
<evidence type="ECO:0000256" key="1">
    <source>
        <dbReference type="SAM" id="MobiDB-lite"/>
    </source>
</evidence>
<dbReference type="EMBL" id="JACASF010000013">
    <property type="protein sequence ID" value="KAF6438101.1"/>
    <property type="molecule type" value="Genomic_DNA"/>
</dbReference>